<feature type="region of interest" description="Disordered" evidence="6">
    <location>
        <begin position="1"/>
        <end position="30"/>
    </location>
</feature>
<dbReference type="GO" id="GO:0004725">
    <property type="term" value="F:protein tyrosine phosphatase activity"/>
    <property type="evidence" value="ECO:0007669"/>
    <property type="project" value="UniProtKB-EC"/>
</dbReference>
<protein>
    <recommendedName>
        <fullName evidence="2">protein-tyrosine-phosphatase</fullName>
        <ecNumber evidence="2">3.1.3.48</ecNumber>
    </recommendedName>
</protein>
<evidence type="ECO:0000256" key="2">
    <source>
        <dbReference type="ARBA" id="ARBA00013064"/>
    </source>
</evidence>
<comment type="caution">
    <text evidence="9">The sequence shown here is derived from an EMBL/GenBank/DDBJ whole genome shotgun (WGS) entry which is preliminary data.</text>
</comment>
<evidence type="ECO:0000259" key="7">
    <source>
        <dbReference type="PROSITE" id="PS50054"/>
    </source>
</evidence>
<evidence type="ECO:0000313" key="10">
    <source>
        <dbReference type="Proteomes" id="UP000695562"/>
    </source>
</evidence>
<keyword evidence="10" id="KW-1185">Reference proteome</keyword>
<sequence length="200" mass="23472">MAETTLPKKEKTLNQKIEKEEGGLKKHKKDDYSTPTEILPFLYLSGVGGTEAHILNAHNIEIVVNVAQELQTPRWSPDTDNITEHRVWIHDMVQDDQQDQHHTFYRLFEIFDSVEKNNQRCLVHCMHGRSRSATAVIAYLMYRNKWSLRESLQEVRSRRSLVGPHRHLKLQLIEWEKHFLQVLEPSIPIPPNTHALIRNM</sequence>
<dbReference type="CDD" id="cd14498">
    <property type="entry name" value="DSP"/>
    <property type="match status" value="1"/>
</dbReference>
<dbReference type="PROSITE" id="PS00383">
    <property type="entry name" value="TYR_PHOSPHATASE_1"/>
    <property type="match status" value="1"/>
</dbReference>
<gene>
    <name evidence="9" type="ORF">CYY_000676</name>
</gene>
<dbReference type="SUPFAM" id="SSF52799">
    <property type="entry name" value="(Phosphotyrosine protein) phosphatases II"/>
    <property type="match status" value="1"/>
</dbReference>
<dbReference type="AlphaFoldDB" id="A0A8J4Q140"/>
<evidence type="ECO:0000256" key="1">
    <source>
        <dbReference type="ARBA" id="ARBA00008601"/>
    </source>
</evidence>
<keyword evidence="3" id="KW-0378">Hydrolase</keyword>
<comment type="similarity">
    <text evidence="1">Belongs to the protein-tyrosine phosphatase family. Non-receptor class dual specificity subfamily.</text>
</comment>
<dbReference type="InterPro" id="IPR020422">
    <property type="entry name" value="TYR_PHOSPHATASE_DUAL_dom"/>
</dbReference>
<dbReference type="InterPro" id="IPR000340">
    <property type="entry name" value="Dual-sp_phosphatase_cat-dom"/>
</dbReference>
<dbReference type="PANTHER" id="PTHR10159">
    <property type="entry name" value="DUAL SPECIFICITY PROTEIN PHOSPHATASE"/>
    <property type="match status" value="1"/>
</dbReference>
<dbReference type="EC" id="3.1.3.48" evidence="2"/>
<feature type="domain" description="Tyrosine specific protein phosphatases" evidence="8">
    <location>
        <begin position="102"/>
        <end position="159"/>
    </location>
</feature>
<evidence type="ECO:0000256" key="5">
    <source>
        <dbReference type="ARBA" id="ARBA00047761"/>
    </source>
</evidence>
<dbReference type="InterPro" id="IPR029021">
    <property type="entry name" value="Prot-tyrosine_phosphatase-like"/>
</dbReference>
<proteinExistence type="inferred from homology"/>
<evidence type="ECO:0000313" key="9">
    <source>
        <dbReference type="EMBL" id="KAF2078038.1"/>
    </source>
</evidence>
<dbReference type="GO" id="GO:0005737">
    <property type="term" value="C:cytoplasm"/>
    <property type="evidence" value="ECO:0007669"/>
    <property type="project" value="TreeGrafter"/>
</dbReference>
<dbReference type="GO" id="GO:0004722">
    <property type="term" value="F:protein serine/threonine phosphatase activity"/>
    <property type="evidence" value="ECO:0007669"/>
    <property type="project" value="UniProtKB-EC"/>
</dbReference>
<dbReference type="OrthoDB" id="18233at2759"/>
<dbReference type="Pfam" id="PF00782">
    <property type="entry name" value="DSPc"/>
    <property type="match status" value="1"/>
</dbReference>
<evidence type="ECO:0000256" key="6">
    <source>
        <dbReference type="SAM" id="MobiDB-lite"/>
    </source>
</evidence>
<accession>A0A8J4Q140</accession>
<dbReference type="PANTHER" id="PTHR10159:SF530">
    <property type="entry name" value="DUAL SPECIFICITY PROTEIN PHOSPHATASE DDB_G0271350-RELATED"/>
    <property type="match status" value="1"/>
</dbReference>
<feature type="domain" description="Tyrosine-protein phosphatase" evidence="7">
    <location>
        <begin position="34"/>
        <end position="181"/>
    </location>
</feature>
<organism evidence="9 10">
    <name type="scientific">Polysphondylium violaceum</name>
    <dbReference type="NCBI Taxonomy" id="133409"/>
    <lineage>
        <taxon>Eukaryota</taxon>
        <taxon>Amoebozoa</taxon>
        <taxon>Evosea</taxon>
        <taxon>Eumycetozoa</taxon>
        <taxon>Dictyostelia</taxon>
        <taxon>Dictyosteliales</taxon>
        <taxon>Dictyosteliaceae</taxon>
        <taxon>Polysphondylium</taxon>
    </lineage>
</organism>
<name>A0A8J4Q140_9MYCE</name>
<evidence type="ECO:0000256" key="3">
    <source>
        <dbReference type="ARBA" id="ARBA00022801"/>
    </source>
</evidence>
<evidence type="ECO:0000259" key="8">
    <source>
        <dbReference type="PROSITE" id="PS50056"/>
    </source>
</evidence>
<keyword evidence="4" id="KW-0904">Protein phosphatase</keyword>
<dbReference type="GO" id="GO:0043409">
    <property type="term" value="P:negative regulation of MAPK cascade"/>
    <property type="evidence" value="ECO:0007669"/>
    <property type="project" value="TreeGrafter"/>
</dbReference>
<evidence type="ECO:0000256" key="4">
    <source>
        <dbReference type="ARBA" id="ARBA00022912"/>
    </source>
</evidence>
<dbReference type="Gene3D" id="3.90.190.10">
    <property type="entry name" value="Protein tyrosine phosphatase superfamily"/>
    <property type="match status" value="1"/>
</dbReference>
<dbReference type="InterPro" id="IPR000387">
    <property type="entry name" value="Tyr_Pase_dom"/>
</dbReference>
<dbReference type="SMART" id="SM00195">
    <property type="entry name" value="DSPc"/>
    <property type="match status" value="1"/>
</dbReference>
<dbReference type="InterPro" id="IPR016130">
    <property type="entry name" value="Tyr_Pase_AS"/>
</dbReference>
<dbReference type="PROSITE" id="PS50054">
    <property type="entry name" value="TYR_PHOSPHATASE_DUAL"/>
    <property type="match status" value="1"/>
</dbReference>
<dbReference type="PROSITE" id="PS50056">
    <property type="entry name" value="TYR_PHOSPHATASE_2"/>
    <property type="match status" value="1"/>
</dbReference>
<comment type="catalytic activity">
    <reaction evidence="5">
        <text>O-phospho-L-seryl-[protein] + H2O = L-seryl-[protein] + phosphate</text>
        <dbReference type="Rhea" id="RHEA:20629"/>
        <dbReference type="Rhea" id="RHEA-COMP:9863"/>
        <dbReference type="Rhea" id="RHEA-COMP:11604"/>
        <dbReference type="ChEBI" id="CHEBI:15377"/>
        <dbReference type="ChEBI" id="CHEBI:29999"/>
        <dbReference type="ChEBI" id="CHEBI:43474"/>
        <dbReference type="ChEBI" id="CHEBI:83421"/>
        <dbReference type="EC" id="3.1.3.16"/>
    </reaction>
</comment>
<reference evidence="9" key="1">
    <citation type="submission" date="2020-01" db="EMBL/GenBank/DDBJ databases">
        <title>Development of genomics and gene disruption for Polysphondylium violaceum indicates a role for the polyketide synthase stlB in stalk morphogenesis.</title>
        <authorList>
            <person name="Narita B."/>
            <person name="Kawabe Y."/>
            <person name="Kin K."/>
            <person name="Saito T."/>
            <person name="Gibbs R."/>
            <person name="Kuspa A."/>
            <person name="Muzny D."/>
            <person name="Queller D."/>
            <person name="Richards S."/>
            <person name="Strassman J."/>
            <person name="Sucgang R."/>
            <person name="Worley K."/>
            <person name="Schaap P."/>
        </authorList>
    </citation>
    <scope>NUCLEOTIDE SEQUENCE</scope>
    <source>
        <strain evidence="9">QSvi11</strain>
    </source>
</reference>
<dbReference type="EMBL" id="AJWJ01000013">
    <property type="protein sequence ID" value="KAF2078038.1"/>
    <property type="molecule type" value="Genomic_DNA"/>
</dbReference>
<dbReference type="Proteomes" id="UP000695562">
    <property type="component" value="Unassembled WGS sequence"/>
</dbReference>